<accession>A0A0F7UCN1</accession>
<feature type="region of interest" description="Disordered" evidence="1">
    <location>
        <begin position="106"/>
        <end position="144"/>
    </location>
</feature>
<protein>
    <submittedName>
        <fullName evidence="2">Uncharacterized protein</fullName>
    </submittedName>
</protein>
<sequence length="144" mass="15902">MTEAWFCRNMGIKGTLPSIKTAVAEAKKEKLIPPPPPPPAKKPKAARVNVKVSMDENREMHVEVNGKEQPVGKHVTINAAEYVKKADEGTEAGGVISRLSRAADKLQETAQQLVSPKPQRKAEEPEEEEDVEDETEEGESEEKF</sequence>
<feature type="region of interest" description="Disordered" evidence="1">
    <location>
        <begin position="27"/>
        <end position="47"/>
    </location>
</feature>
<name>A0A0F7UCN1_NEOCL</name>
<dbReference type="EMBL" id="LN714483">
    <property type="protein sequence ID" value="CEL67604.1"/>
    <property type="molecule type" value="Genomic_DNA"/>
</dbReference>
<organism evidence="2">
    <name type="scientific">Neospora caninum (strain Liverpool)</name>
    <dbReference type="NCBI Taxonomy" id="572307"/>
    <lineage>
        <taxon>Eukaryota</taxon>
        <taxon>Sar</taxon>
        <taxon>Alveolata</taxon>
        <taxon>Apicomplexa</taxon>
        <taxon>Conoidasida</taxon>
        <taxon>Coccidia</taxon>
        <taxon>Eucoccidiorida</taxon>
        <taxon>Eimeriorina</taxon>
        <taxon>Sarcocystidae</taxon>
        <taxon>Neospora</taxon>
    </lineage>
</organism>
<reference evidence="2" key="1">
    <citation type="journal article" date="2015" name="PLoS ONE">
        <title>Comprehensive Evaluation of Toxoplasma gondii VEG and Neospora caninum LIV Genomes with Tachyzoite Stage Transcriptome and Proteome Defines Novel Transcript Features.</title>
        <authorList>
            <person name="Ramaprasad A."/>
            <person name="Mourier T."/>
            <person name="Naeem R."/>
            <person name="Malas T.B."/>
            <person name="Moussa E."/>
            <person name="Panigrahi A."/>
            <person name="Vermont S.J."/>
            <person name="Otto T.D."/>
            <person name="Wastling J."/>
            <person name="Pain A."/>
        </authorList>
    </citation>
    <scope>NUCLEOTIDE SEQUENCE</scope>
    <source>
        <strain evidence="2">Liverpool</strain>
    </source>
</reference>
<dbReference type="AlphaFoldDB" id="A0A0F7UCN1"/>
<gene>
    <name evidence="2" type="ORF">BN1204_034005</name>
</gene>
<proteinExistence type="predicted"/>
<evidence type="ECO:0000313" key="2">
    <source>
        <dbReference type="EMBL" id="CEL67604.1"/>
    </source>
</evidence>
<evidence type="ECO:0000256" key="1">
    <source>
        <dbReference type="SAM" id="MobiDB-lite"/>
    </source>
</evidence>
<feature type="compositionally biased region" description="Acidic residues" evidence="1">
    <location>
        <begin position="124"/>
        <end position="144"/>
    </location>
</feature>